<dbReference type="EMBL" id="CP127363">
    <property type="protein sequence ID" value="WIY50861.1"/>
    <property type="molecule type" value="Genomic_DNA"/>
</dbReference>
<feature type="transmembrane region" description="Helical" evidence="1">
    <location>
        <begin position="37"/>
        <end position="58"/>
    </location>
</feature>
<organism evidence="2 3">
    <name type="scientific">Paracidovorax citrulli</name>
    <name type="common">Acidovorax citrulli</name>
    <dbReference type="NCBI Taxonomy" id="80869"/>
    <lineage>
        <taxon>Bacteria</taxon>
        <taxon>Pseudomonadati</taxon>
        <taxon>Pseudomonadota</taxon>
        <taxon>Betaproteobacteria</taxon>
        <taxon>Burkholderiales</taxon>
        <taxon>Comamonadaceae</taxon>
        <taxon>Paracidovorax</taxon>
    </lineage>
</organism>
<evidence type="ECO:0000256" key="1">
    <source>
        <dbReference type="SAM" id="Phobius"/>
    </source>
</evidence>
<keyword evidence="3" id="KW-1185">Reference proteome</keyword>
<evidence type="ECO:0000313" key="3">
    <source>
        <dbReference type="Proteomes" id="UP001242732"/>
    </source>
</evidence>
<keyword evidence="1" id="KW-1133">Transmembrane helix</keyword>
<dbReference type="RefSeq" id="WP_017438316.1">
    <property type="nucleotide sequence ID" value="NZ_CP023687.1"/>
</dbReference>
<accession>A0ABY9AVF3</accession>
<keyword evidence="1" id="KW-0472">Membrane</keyword>
<protein>
    <submittedName>
        <fullName evidence="2">Uncharacterized protein</fullName>
    </submittedName>
</protein>
<dbReference type="GeneID" id="79792356"/>
<sequence>MIVEIFFLSALVLWAFAFSRAFVEKFEGRRSPITSMLFWTGLALLPLGVLVSTIAKVLS</sequence>
<evidence type="ECO:0000313" key="2">
    <source>
        <dbReference type="EMBL" id="WIY50861.1"/>
    </source>
</evidence>
<keyword evidence="1" id="KW-0812">Transmembrane</keyword>
<name>A0ABY9AVF3_PARCI</name>
<proteinExistence type="predicted"/>
<dbReference type="Proteomes" id="UP001242732">
    <property type="component" value="Chromosome"/>
</dbReference>
<gene>
    <name evidence="2" type="ORF">QRO08_09950</name>
</gene>
<reference evidence="2 3" key="1">
    <citation type="submission" date="2023-06" db="EMBL/GenBank/DDBJ databases">
        <authorList>
            <person name="Ham H."/>
            <person name="Park D.S."/>
        </authorList>
    </citation>
    <scope>NUCLEOTIDE SEQUENCE [LARGE SCALE GENOMIC DNA]</scope>
    <source>
        <strain evidence="2 3">KACC 17005</strain>
    </source>
</reference>